<dbReference type="OrthoDB" id="7548151at2759"/>
<evidence type="ECO:0000256" key="2">
    <source>
        <dbReference type="ARBA" id="ARBA00022475"/>
    </source>
</evidence>
<reference evidence="11 12" key="1">
    <citation type="submission" date="2017-03" db="EMBL/GenBank/DDBJ databases">
        <title>Genome of the blue death feigning beetle - Asbolus verrucosus.</title>
        <authorList>
            <person name="Rider S.D."/>
        </authorList>
    </citation>
    <scope>NUCLEOTIDE SEQUENCE [LARGE SCALE GENOMIC DNA]</scope>
    <source>
        <strain evidence="11">Butters</strain>
        <tissue evidence="11">Head and leg muscle</tissue>
    </source>
</reference>
<keyword evidence="12" id="KW-1185">Reference proteome</keyword>
<evidence type="ECO:0000256" key="6">
    <source>
        <dbReference type="ARBA" id="ARBA00022989"/>
    </source>
</evidence>
<feature type="transmembrane region" description="Helical" evidence="10">
    <location>
        <begin position="131"/>
        <end position="150"/>
    </location>
</feature>
<dbReference type="InterPro" id="IPR004117">
    <property type="entry name" value="7tm6_olfct_rcpt"/>
</dbReference>
<keyword evidence="3" id="KW-0716">Sensory transduction</keyword>
<feature type="non-terminal residue" evidence="11">
    <location>
        <position position="412"/>
    </location>
</feature>
<dbReference type="GO" id="GO:0007165">
    <property type="term" value="P:signal transduction"/>
    <property type="evidence" value="ECO:0007669"/>
    <property type="project" value="UniProtKB-KW"/>
</dbReference>
<dbReference type="Pfam" id="PF02949">
    <property type="entry name" value="7tm_6"/>
    <property type="match status" value="2"/>
</dbReference>
<evidence type="ECO:0000256" key="1">
    <source>
        <dbReference type="ARBA" id="ARBA00004651"/>
    </source>
</evidence>
<feature type="transmembrane region" description="Helical" evidence="10">
    <location>
        <begin position="309"/>
        <end position="329"/>
    </location>
</feature>
<comment type="caution">
    <text evidence="11">The sequence shown here is derived from an EMBL/GenBank/DDBJ whole genome shotgun (WGS) entry which is preliminary data.</text>
</comment>
<evidence type="ECO:0000256" key="10">
    <source>
        <dbReference type="SAM" id="Phobius"/>
    </source>
</evidence>
<accession>A0A482VBC6</accession>
<feature type="transmembrane region" description="Helical" evidence="10">
    <location>
        <begin position="179"/>
        <end position="203"/>
    </location>
</feature>
<evidence type="ECO:0000256" key="4">
    <source>
        <dbReference type="ARBA" id="ARBA00022692"/>
    </source>
</evidence>
<evidence type="ECO:0000313" key="11">
    <source>
        <dbReference type="EMBL" id="RZB40480.1"/>
    </source>
</evidence>
<keyword evidence="8" id="KW-0675">Receptor</keyword>
<dbReference type="GO" id="GO:0004984">
    <property type="term" value="F:olfactory receptor activity"/>
    <property type="evidence" value="ECO:0007669"/>
    <property type="project" value="InterPro"/>
</dbReference>
<dbReference type="Proteomes" id="UP000292052">
    <property type="component" value="Unassembled WGS sequence"/>
</dbReference>
<keyword evidence="4 10" id="KW-0812">Transmembrane</keyword>
<keyword evidence="2" id="KW-1003">Cell membrane</keyword>
<dbReference type="GO" id="GO:0005886">
    <property type="term" value="C:plasma membrane"/>
    <property type="evidence" value="ECO:0007669"/>
    <property type="project" value="UniProtKB-SubCell"/>
</dbReference>
<feature type="transmembrane region" description="Helical" evidence="10">
    <location>
        <begin position="66"/>
        <end position="90"/>
    </location>
</feature>
<proteinExistence type="predicted"/>
<evidence type="ECO:0000256" key="7">
    <source>
        <dbReference type="ARBA" id="ARBA00023136"/>
    </source>
</evidence>
<dbReference type="GO" id="GO:0005549">
    <property type="term" value="F:odorant binding"/>
    <property type="evidence" value="ECO:0007669"/>
    <property type="project" value="InterPro"/>
</dbReference>
<evidence type="ECO:0000256" key="8">
    <source>
        <dbReference type="ARBA" id="ARBA00023170"/>
    </source>
</evidence>
<gene>
    <name evidence="11" type="ORF">BDFB_010857</name>
</gene>
<feature type="transmembrane region" description="Helical" evidence="10">
    <location>
        <begin position="256"/>
        <end position="277"/>
    </location>
</feature>
<keyword evidence="7 10" id="KW-0472">Membrane</keyword>
<evidence type="ECO:0000313" key="12">
    <source>
        <dbReference type="Proteomes" id="UP000292052"/>
    </source>
</evidence>
<comment type="subcellular location">
    <subcellularLocation>
        <location evidence="1">Cell membrane</location>
        <topology evidence="1">Multi-pass membrane protein</topology>
    </subcellularLocation>
</comment>
<feature type="transmembrane region" description="Helical" evidence="10">
    <location>
        <begin position="33"/>
        <end position="54"/>
    </location>
</feature>
<dbReference type="AlphaFoldDB" id="A0A482VBC6"/>
<sequence>MKNKYDWKDNLKSTIVRMKIVGLWPGGDDTYKFNIYGLYSAFCIAAFTFGHTFFQTYNILYIFNDLQAILGTVYVNFSEILNLLKAYLVIKNMKILKELMITVNCDLFQPRNQKQLDRIKPDLRFWRMSSFALWSSVSTTVFFWSTYPIFDHSLKSHKLPFLAWYPYRTDISPNYEITYVYQVFGICFTAATAISVDTLIACLHMYIGAQYDILCDDIKHLYDQTDNVLADLNKKLYNIVKHHREILKFYEHISKFSNWIIFVQFFISATSIGITMFELTTVISPDPPSSLHTQNTFFFRQVTPLSSQFFAFTAFLTTITVQIFVYCWFGNIVEVKSSNIPYAVFESKWIGTPMEHKKLMIIFIERNQKPLKVMALDLFFLNLDTFMKILRASWSYFALLRQFRERQTIATT</sequence>
<evidence type="ECO:0000256" key="3">
    <source>
        <dbReference type="ARBA" id="ARBA00022606"/>
    </source>
</evidence>
<keyword evidence="5" id="KW-0552">Olfaction</keyword>
<dbReference type="EMBL" id="QDEB01118521">
    <property type="protein sequence ID" value="RZB40480.1"/>
    <property type="molecule type" value="Genomic_DNA"/>
</dbReference>
<keyword evidence="6 10" id="KW-1133">Transmembrane helix</keyword>
<dbReference type="PANTHER" id="PTHR21137:SF35">
    <property type="entry name" value="ODORANT RECEPTOR 19A-RELATED"/>
    <property type="match status" value="1"/>
</dbReference>
<protein>
    <submittedName>
        <fullName evidence="11">7tm 6 domain containing protein</fullName>
    </submittedName>
</protein>
<dbReference type="PANTHER" id="PTHR21137">
    <property type="entry name" value="ODORANT RECEPTOR"/>
    <property type="match status" value="1"/>
</dbReference>
<evidence type="ECO:0000256" key="5">
    <source>
        <dbReference type="ARBA" id="ARBA00022725"/>
    </source>
</evidence>
<keyword evidence="9" id="KW-0807">Transducer</keyword>
<evidence type="ECO:0000256" key="9">
    <source>
        <dbReference type="ARBA" id="ARBA00023224"/>
    </source>
</evidence>
<organism evidence="11 12">
    <name type="scientific">Asbolus verrucosus</name>
    <name type="common">Desert ironclad beetle</name>
    <dbReference type="NCBI Taxonomy" id="1661398"/>
    <lineage>
        <taxon>Eukaryota</taxon>
        <taxon>Metazoa</taxon>
        <taxon>Ecdysozoa</taxon>
        <taxon>Arthropoda</taxon>
        <taxon>Hexapoda</taxon>
        <taxon>Insecta</taxon>
        <taxon>Pterygota</taxon>
        <taxon>Neoptera</taxon>
        <taxon>Endopterygota</taxon>
        <taxon>Coleoptera</taxon>
        <taxon>Polyphaga</taxon>
        <taxon>Cucujiformia</taxon>
        <taxon>Tenebrionidae</taxon>
        <taxon>Pimeliinae</taxon>
        <taxon>Asbolus</taxon>
    </lineage>
</organism>
<name>A0A482VBC6_ASBVE</name>